<gene>
    <name evidence="3" type="ORF">BGZ95_010618</name>
</gene>
<keyword evidence="2" id="KW-0812">Transmembrane</keyword>
<feature type="compositionally biased region" description="Low complexity" evidence="1">
    <location>
        <begin position="163"/>
        <end position="174"/>
    </location>
</feature>
<evidence type="ECO:0008006" key="5">
    <source>
        <dbReference type="Google" id="ProtNLM"/>
    </source>
</evidence>
<protein>
    <recommendedName>
        <fullName evidence="5">Galactose oxidase</fullName>
    </recommendedName>
</protein>
<keyword evidence="4" id="KW-1185">Reference proteome</keyword>
<proteinExistence type="predicted"/>
<feature type="compositionally biased region" description="Polar residues" evidence="1">
    <location>
        <begin position="225"/>
        <end position="246"/>
    </location>
</feature>
<dbReference type="Gene3D" id="1.20.5.510">
    <property type="entry name" value="Single helix bin"/>
    <property type="match status" value="1"/>
</dbReference>
<dbReference type="Proteomes" id="UP001194580">
    <property type="component" value="Unassembled WGS sequence"/>
</dbReference>
<feature type="transmembrane region" description="Helical" evidence="2">
    <location>
        <begin position="194"/>
        <end position="216"/>
    </location>
</feature>
<dbReference type="Gene3D" id="2.120.10.80">
    <property type="entry name" value="Kelch-type beta propeller"/>
    <property type="match status" value="1"/>
</dbReference>
<evidence type="ECO:0000313" key="3">
    <source>
        <dbReference type="EMBL" id="KAG0273576.1"/>
    </source>
</evidence>
<dbReference type="EMBL" id="JAAAIL010000724">
    <property type="protein sequence ID" value="KAG0273576.1"/>
    <property type="molecule type" value="Genomic_DNA"/>
</dbReference>
<feature type="compositionally biased region" description="Polar residues" evidence="1">
    <location>
        <begin position="368"/>
        <end position="377"/>
    </location>
</feature>
<feature type="region of interest" description="Disordered" evidence="1">
    <location>
        <begin position="225"/>
        <end position="277"/>
    </location>
</feature>
<reference evidence="3" key="1">
    <citation type="journal article" date="2020" name="Fungal Divers.">
        <title>Resolving the Mortierellaceae phylogeny through synthesis of multi-gene phylogenetics and phylogenomics.</title>
        <authorList>
            <person name="Vandepol N."/>
            <person name="Liber J."/>
            <person name="Desiro A."/>
            <person name="Na H."/>
            <person name="Kennedy M."/>
            <person name="Barry K."/>
            <person name="Grigoriev I.V."/>
            <person name="Miller A.N."/>
            <person name="O'Donnell K."/>
            <person name="Stajich J.E."/>
            <person name="Bonito G."/>
        </authorList>
    </citation>
    <scope>NUCLEOTIDE SEQUENCE</scope>
    <source>
        <strain evidence="3">NRRL 28262</strain>
    </source>
</reference>
<sequence>MPTDLLAPLAYYTFVWSTQLSGALLYGGHTNGANLPNPVLRLYRNGGWTTLAPTGPSPGDVSSHCMVPAYNGTRMVVFGGSNIDEVSTSNIFFLDLRTLVWTAGTPADQKYARCNMACTVNGDNLIVWGGDSNRIVLDGIPLIYNMKSNQWVTQYTPYVAPNSDGDSSATGSGSLPIPTGPVQPNPPAPPGSNIGAIAGGAVGAVVLGLLIGFFLYRRRRQVNYNKAGSESSSPDTALSTIISPTNRPDIESPPPSDGHWSPQPPPSSPPPLRPRPVTEQYDFMTEQALISDKSVVLSGNNPHAIYGGGDQYSLRNPQEQSFSVDHSVADIYMKVPYGETDNHRDSMILGPRNPQEYQPTVAKRPNDPQYQPRSPTELSPDYAVYSQRPQDPQGDGTTHTHHSIVYNSGNSRNSTTDAERLKEELAQMEAQSLELERKRKENQERLRMLLEAEGRS</sequence>
<evidence type="ECO:0000256" key="1">
    <source>
        <dbReference type="SAM" id="MobiDB-lite"/>
    </source>
</evidence>
<name>A0AAD4H678_9FUNG</name>
<dbReference type="Pfam" id="PF24681">
    <property type="entry name" value="Kelch_KLHDC2_KLHL20_DRC7"/>
    <property type="match status" value="1"/>
</dbReference>
<evidence type="ECO:0000313" key="4">
    <source>
        <dbReference type="Proteomes" id="UP001194580"/>
    </source>
</evidence>
<accession>A0AAD4H678</accession>
<dbReference type="SUPFAM" id="SSF117281">
    <property type="entry name" value="Kelch motif"/>
    <property type="match status" value="1"/>
</dbReference>
<feature type="region of interest" description="Disordered" evidence="1">
    <location>
        <begin position="162"/>
        <end position="191"/>
    </location>
</feature>
<feature type="compositionally biased region" description="Pro residues" evidence="1">
    <location>
        <begin position="178"/>
        <end position="190"/>
    </location>
</feature>
<comment type="caution">
    <text evidence="3">The sequence shown here is derived from an EMBL/GenBank/DDBJ whole genome shotgun (WGS) entry which is preliminary data.</text>
</comment>
<feature type="compositionally biased region" description="Pro residues" evidence="1">
    <location>
        <begin position="251"/>
        <end position="274"/>
    </location>
</feature>
<keyword evidence="2" id="KW-1133">Transmembrane helix</keyword>
<evidence type="ECO:0000256" key="2">
    <source>
        <dbReference type="SAM" id="Phobius"/>
    </source>
</evidence>
<dbReference type="InterPro" id="IPR015915">
    <property type="entry name" value="Kelch-typ_b-propeller"/>
</dbReference>
<feature type="region of interest" description="Disordered" evidence="1">
    <location>
        <begin position="342"/>
        <end position="420"/>
    </location>
</feature>
<feature type="compositionally biased region" description="Polar residues" evidence="1">
    <location>
        <begin position="405"/>
        <end position="416"/>
    </location>
</feature>
<organism evidence="3 4">
    <name type="scientific">Linnemannia exigua</name>
    <dbReference type="NCBI Taxonomy" id="604196"/>
    <lineage>
        <taxon>Eukaryota</taxon>
        <taxon>Fungi</taxon>
        <taxon>Fungi incertae sedis</taxon>
        <taxon>Mucoromycota</taxon>
        <taxon>Mortierellomycotina</taxon>
        <taxon>Mortierellomycetes</taxon>
        <taxon>Mortierellales</taxon>
        <taxon>Mortierellaceae</taxon>
        <taxon>Linnemannia</taxon>
    </lineage>
</organism>
<dbReference type="AlphaFoldDB" id="A0AAD4H678"/>
<keyword evidence="2" id="KW-0472">Membrane</keyword>